<evidence type="ECO:0000259" key="1">
    <source>
        <dbReference type="PROSITE" id="PS50943"/>
    </source>
</evidence>
<dbReference type="AlphaFoldDB" id="A0A7W7R786"/>
<dbReference type="CDD" id="cd00093">
    <property type="entry name" value="HTH_XRE"/>
    <property type="match status" value="1"/>
</dbReference>
<dbReference type="InterPro" id="IPR043917">
    <property type="entry name" value="DUF5753"/>
</dbReference>
<comment type="caution">
    <text evidence="2">The sequence shown here is derived from an EMBL/GenBank/DDBJ whole genome shotgun (WGS) entry which is preliminary data.</text>
</comment>
<dbReference type="Pfam" id="PF19054">
    <property type="entry name" value="DUF5753"/>
    <property type="match status" value="1"/>
</dbReference>
<dbReference type="InterPro" id="IPR010982">
    <property type="entry name" value="Lambda_DNA-bd_dom_sf"/>
</dbReference>
<protein>
    <submittedName>
        <fullName evidence="2">Transcriptional regulator with XRE-family HTH domain</fullName>
    </submittedName>
</protein>
<dbReference type="SMART" id="SM00530">
    <property type="entry name" value="HTH_XRE"/>
    <property type="match status" value="1"/>
</dbReference>
<reference evidence="2 3" key="1">
    <citation type="submission" date="2020-08" db="EMBL/GenBank/DDBJ databases">
        <title>Sequencing the genomes of 1000 actinobacteria strains.</title>
        <authorList>
            <person name="Klenk H.-P."/>
        </authorList>
    </citation>
    <scope>NUCLEOTIDE SEQUENCE [LARGE SCALE GENOMIC DNA]</scope>
    <source>
        <strain evidence="2 3">DSM 41654</strain>
    </source>
</reference>
<proteinExistence type="predicted"/>
<dbReference type="Pfam" id="PF04149">
    <property type="entry name" value="DUF397"/>
    <property type="match status" value="1"/>
</dbReference>
<dbReference type="PROSITE" id="PS50943">
    <property type="entry name" value="HTH_CROC1"/>
    <property type="match status" value="1"/>
</dbReference>
<dbReference type="GO" id="GO:0003677">
    <property type="term" value="F:DNA binding"/>
    <property type="evidence" value="ECO:0007669"/>
    <property type="project" value="InterPro"/>
</dbReference>
<keyword evidence="3" id="KW-1185">Reference proteome</keyword>
<gene>
    <name evidence="2" type="ORF">FHR34_005386</name>
</gene>
<sequence length="344" mass="38356">MNKKDLDPTESPLAGFGLQLRRSREAKGLTQGQLGALLSYSAGFISYVERGERKPKLKFAQRADAVLETGGTLELMWWGMYHASLYEGFPEFAAHEGVAATIRTFESGVIPGILQTREYMTVQGYEHARYGYQAPNALDERIAFRLGRQRALERTPPPLVHAVMGEGCLRRIVGGPAVMARQLRHLEAMCRRPNYVIQIAPFSLGWHPFRAPMTLLTLADGSRLGYTEAIHRGYLEREPEVVDEWFRDYDLLQVEALSQADSLAMIRAARREFLNVSTTDYTNASWLKSSYSGGGGQCIEIAPDFGLTLPVRDSKDPEGPALVFPTTSFTAFVNGVKSGQFNQR</sequence>
<dbReference type="RefSeq" id="WP_184939559.1">
    <property type="nucleotide sequence ID" value="NZ_JACHJV010000001.1"/>
</dbReference>
<dbReference type="Gene3D" id="1.10.260.40">
    <property type="entry name" value="lambda repressor-like DNA-binding domains"/>
    <property type="match status" value="1"/>
</dbReference>
<dbReference type="InterPro" id="IPR001387">
    <property type="entry name" value="Cro/C1-type_HTH"/>
</dbReference>
<dbReference type="EMBL" id="JACHJV010000001">
    <property type="protein sequence ID" value="MBB4926393.1"/>
    <property type="molecule type" value="Genomic_DNA"/>
</dbReference>
<dbReference type="InterPro" id="IPR007278">
    <property type="entry name" value="DUF397"/>
</dbReference>
<dbReference type="Proteomes" id="UP000540506">
    <property type="component" value="Unassembled WGS sequence"/>
</dbReference>
<dbReference type="SUPFAM" id="SSF47413">
    <property type="entry name" value="lambda repressor-like DNA-binding domains"/>
    <property type="match status" value="1"/>
</dbReference>
<dbReference type="Pfam" id="PF13560">
    <property type="entry name" value="HTH_31"/>
    <property type="match status" value="1"/>
</dbReference>
<evidence type="ECO:0000313" key="3">
    <source>
        <dbReference type="Proteomes" id="UP000540506"/>
    </source>
</evidence>
<feature type="domain" description="HTH cro/C1-type" evidence="1">
    <location>
        <begin position="20"/>
        <end position="73"/>
    </location>
</feature>
<name>A0A7W7R786_KITKI</name>
<evidence type="ECO:0000313" key="2">
    <source>
        <dbReference type="EMBL" id="MBB4926393.1"/>
    </source>
</evidence>
<organism evidence="2 3">
    <name type="scientific">Kitasatospora kifunensis</name>
    <name type="common">Streptomyces kifunensis</name>
    <dbReference type="NCBI Taxonomy" id="58351"/>
    <lineage>
        <taxon>Bacteria</taxon>
        <taxon>Bacillati</taxon>
        <taxon>Actinomycetota</taxon>
        <taxon>Actinomycetes</taxon>
        <taxon>Kitasatosporales</taxon>
        <taxon>Streptomycetaceae</taxon>
        <taxon>Kitasatospora</taxon>
    </lineage>
</organism>
<accession>A0A7W7R786</accession>